<dbReference type="PROSITE" id="PS50886">
    <property type="entry name" value="TRBD"/>
    <property type="match status" value="1"/>
</dbReference>
<dbReference type="InterPro" id="IPR002547">
    <property type="entry name" value="tRNA-bd_dom"/>
</dbReference>
<dbReference type="InterPro" id="IPR012340">
    <property type="entry name" value="NA-bd_OB-fold"/>
</dbReference>
<dbReference type="OrthoDB" id="9794564at2"/>
<sequence>MDHVKEIIEMSDLDKIDIRVGTILKIEEIEKSDKMMKLVVDFGMFERTILVGMKNEREESSEVIGTQAD</sequence>
<dbReference type="EMBL" id="CP019728">
    <property type="protein sequence ID" value="AQS53267.1"/>
    <property type="molecule type" value="Genomic_DNA"/>
</dbReference>
<dbReference type="AlphaFoldDB" id="A0A1S6INZ3"/>
<dbReference type="Gene3D" id="2.40.50.140">
    <property type="entry name" value="Nucleic acid-binding proteins"/>
    <property type="match status" value="1"/>
</dbReference>
<evidence type="ECO:0000256" key="3">
    <source>
        <dbReference type="PROSITE-ProRule" id="PRU00209"/>
    </source>
</evidence>
<dbReference type="GO" id="GO:0000049">
    <property type="term" value="F:tRNA binding"/>
    <property type="evidence" value="ECO:0007669"/>
    <property type="project" value="UniProtKB-UniRule"/>
</dbReference>
<dbReference type="RefSeq" id="WP_062471680.1">
    <property type="nucleotide sequence ID" value="NZ_BBYN01000033.1"/>
</dbReference>
<reference evidence="5 6" key="1">
    <citation type="journal article" date="2014" name="Int. J. Syst. Evol. Microbiol.">
        <title>Jeotgalibaca dankookensis gen. nov., sp. nov., a member of the family Carnobacteriaceae, isolated from seujeot (Korean traditional food).</title>
        <authorList>
            <person name="Lee D.G."/>
            <person name="Trujillo M.E."/>
            <person name="Kang H."/>
            <person name="Ahn T.Y."/>
        </authorList>
    </citation>
    <scope>NUCLEOTIDE SEQUENCE [LARGE SCALE GENOMIC DNA]</scope>
    <source>
        <strain evidence="5 6">EX-07</strain>
    </source>
</reference>
<feature type="domain" description="TRNA-binding" evidence="4">
    <location>
        <begin position="12"/>
        <end position="69"/>
    </location>
</feature>
<gene>
    <name evidence="5" type="primary">metG_1</name>
    <name evidence="5" type="ORF">BW727_100874</name>
</gene>
<evidence type="ECO:0000256" key="1">
    <source>
        <dbReference type="ARBA" id="ARBA00022555"/>
    </source>
</evidence>
<organism evidence="5 6">
    <name type="scientific">Jeotgalibaca dankookensis</name>
    <dbReference type="NCBI Taxonomy" id="708126"/>
    <lineage>
        <taxon>Bacteria</taxon>
        <taxon>Bacillati</taxon>
        <taxon>Bacillota</taxon>
        <taxon>Bacilli</taxon>
        <taxon>Lactobacillales</taxon>
        <taxon>Carnobacteriaceae</taxon>
        <taxon>Jeotgalibaca</taxon>
    </lineage>
</organism>
<dbReference type="GO" id="GO:0004825">
    <property type="term" value="F:methionine-tRNA ligase activity"/>
    <property type="evidence" value="ECO:0007669"/>
    <property type="project" value="UniProtKB-EC"/>
</dbReference>
<dbReference type="STRING" id="708126.BW727_100874"/>
<dbReference type="Pfam" id="PF01588">
    <property type="entry name" value="tRNA_bind"/>
    <property type="match status" value="1"/>
</dbReference>
<keyword evidence="5" id="KW-0436">Ligase</keyword>
<keyword evidence="2 3" id="KW-0694">RNA-binding</keyword>
<accession>A0A1S6INZ3</accession>
<protein>
    <submittedName>
        <fullName evidence="5">Methionine--tRNA ligase</fullName>
        <ecNumber evidence="5">6.1.1.10</ecNumber>
    </submittedName>
</protein>
<evidence type="ECO:0000256" key="2">
    <source>
        <dbReference type="ARBA" id="ARBA00022884"/>
    </source>
</evidence>
<dbReference type="EC" id="6.1.1.10" evidence="5"/>
<dbReference type="Proteomes" id="UP000188993">
    <property type="component" value="Chromosome"/>
</dbReference>
<dbReference type="KEGG" id="jda:BW727_100874"/>
<dbReference type="SUPFAM" id="SSF50249">
    <property type="entry name" value="Nucleic acid-binding proteins"/>
    <property type="match status" value="1"/>
</dbReference>
<evidence type="ECO:0000313" key="6">
    <source>
        <dbReference type="Proteomes" id="UP000188993"/>
    </source>
</evidence>
<keyword evidence="1 3" id="KW-0820">tRNA-binding</keyword>
<keyword evidence="6" id="KW-1185">Reference proteome</keyword>
<name>A0A1S6INZ3_9LACT</name>
<evidence type="ECO:0000313" key="5">
    <source>
        <dbReference type="EMBL" id="AQS53267.1"/>
    </source>
</evidence>
<evidence type="ECO:0000259" key="4">
    <source>
        <dbReference type="PROSITE" id="PS50886"/>
    </source>
</evidence>
<proteinExistence type="predicted"/>